<organism evidence="2">
    <name type="scientific">Acidianus two-tailed phage variant 1</name>
    <dbReference type="NCBI Taxonomy" id="1898550"/>
    <lineage>
        <taxon>Viruses</taxon>
        <taxon>Viruses incertae sedis</taxon>
        <taxon>Bicaudaviridae</taxon>
        <taxon>Bicaudavirus</taxon>
        <taxon>Acidianus two-tailed virus</taxon>
    </lineage>
</organism>
<feature type="transmembrane region" description="Helical" evidence="1">
    <location>
        <begin position="58"/>
        <end position="76"/>
    </location>
</feature>
<sequence length="80" mass="9038">MNPAVVLFLALITSIILIILFTATIAIYHDFVTIEQNYNMTAYAQQQNTQANNVLVTGFRFLFIGLIGVTIALIIYQRRT</sequence>
<dbReference type="SMR" id="A0A1C9EG87"/>
<evidence type="ECO:0000256" key="1">
    <source>
        <dbReference type="SAM" id="Phobius"/>
    </source>
</evidence>
<dbReference type="EMBL" id="KX607102">
    <property type="protein sequence ID" value="AON96496.1"/>
    <property type="molecule type" value="Genomic_DNA"/>
</dbReference>
<keyword evidence="1" id="KW-1133">Transmembrane helix</keyword>
<evidence type="ECO:0000313" key="2">
    <source>
        <dbReference type="EMBL" id="AON96496.1"/>
    </source>
</evidence>
<proteinExistence type="predicted"/>
<keyword evidence="1" id="KW-0812">Transmembrane</keyword>
<reference evidence="2" key="1">
    <citation type="submission" date="2016-07" db="EMBL/GenBank/DDBJ databases">
        <authorList>
            <person name="Vestergaard G."/>
            <person name="Garrett R.A."/>
        </authorList>
    </citation>
    <scope>NUCLEOTIDE SEQUENCE [LARGE SCALE GENOMIC DNA]</scope>
    <source>
        <strain evidence="2">ATV.v1</strain>
    </source>
</reference>
<accession>A0A1C9EG87</accession>
<keyword evidence="1" id="KW-0472">Membrane</keyword>
<dbReference type="Proteomes" id="UP000225139">
    <property type="component" value="Segment"/>
</dbReference>
<protein>
    <submittedName>
        <fullName evidence="2">Uncharacterized protein</fullName>
    </submittedName>
</protein>
<name>A0A1C9EG87_ATV</name>
<feature type="transmembrane region" description="Helical" evidence="1">
    <location>
        <begin position="7"/>
        <end position="28"/>
    </location>
</feature>